<proteinExistence type="predicted"/>
<evidence type="ECO:0000313" key="1">
    <source>
        <dbReference type="EMBL" id="KAH9782801.1"/>
    </source>
</evidence>
<sequence>MGSGSPILNVLVSLILIFVLSFTVSPDCREEADALLKWKIRLDQNQNRSLLPSWALHYPANATKICAWPGIHCNRAGRVNSINLTSTGLKGTLQEFSFSSFPHLAYLDLSINGFFGTLPPQVRNLSKLKYLDLSENEFSGKIPPEIGLLTHLFSLDLSLNQFSDTFPPVCNLSNLKYISLHNNKLSGSIPEEIGNLMKLSYLMLDTNQFTGQLPRNICRSGLLEILTVNDNHFLGSIPNLRNCRSLVRAHLGRNNLTGNISEDFGIYPNLKFLDLSHNNFYGEISSNWGKCHRLGTLNVSGNNITGRIPPEIGNSSQLHVLDLSSNHIAGEIPMELGRLISLNKLILRGNQLSGHLPRALGLLTELEYFDLSSNRLNNSILEALGFMFKLFYLNFSHNQFSQEIPEDLAQLVHLSELDLSHNLFKGRIPSSICAWQSLEKLNLSHNNISGQIPACFERMSGLLSIDISYNELRGPIPNSTVFRNAPRESFLGNNFSTFNGTNDLMSHEEASKKTRFLILFPLLGALALLIVYVVMVFMFRRWKRDSQSQGSCSSKNDTRGIFHSVLDFDGKIMYEEIIRRTKDFDAKYCIGKGEHGSVYRAKLPSGDKIAVKKFNSPFPNDQMSDQKEFLNEIKALTKIRHRNIVKFYGFCSHVRHSFVVYEYINRGSLATVLSNNFASEDFDWRKRMNVITGVADALSYMHHDCFPPIVHRDISSNNVLLDLEYEARVSDFGTAKLLKPNSSNWTELVGTFGYVAPELAYTMKITEKCDVYSFGVLALEVIKGKHPGDFLSLFSSSSSSINIEFNAMLDHRLPHPSLDVQEKLISIMEVALLCLDGCPNSRPTMQTVCQLLSIAFILAWEQGSIFGDSAFYALKITLIDREPSDNDQKIVNVLYINFTRYDILSIWIK</sequence>
<organism evidence="1 2">
    <name type="scientific">Citrus sinensis</name>
    <name type="common">Sweet orange</name>
    <name type="synonym">Citrus aurantium var. sinensis</name>
    <dbReference type="NCBI Taxonomy" id="2711"/>
    <lineage>
        <taxon>Eukaryota</taxon>
        <taxon>Viridiplantae</taxon>
        <taxon>Streptophyta</taxon>
        <taxon>Embryophyta</taxon>
        <taxon>Tracheophyta</taxon>
        <taxon>Spermatophyta</taxon>
        <taxon>Magnoliopsida</taxon>
        <taxon>eudicotyledons</taxon>
        <taxon>Gunneridae</taxon>
        <taxon>Pentapetalae</taxon>
        <taxon>rosids</taxon>
        <taxon>malvids</taxon>
        <taxon>Sapindales</taxon>
        <taxon>Rutaceae</taxon>
        <taxon>Aurantioideae</taxon>
        <taxon>Citrus</taxon>
    </lineage>
</organism>
<protein>
    <submittedName>
        <fullName evidence="1">MDIS1-interacting receptor like kinase 2</fullName>
    </submittedName>
</protein>
<keyword evidence="1" id="KW-0418">Kinase</keyword>
<gene>
    <name evidence="1" type="ORF">KPL71_009068</name>
</gene>
<keyword evidence="1" id="KW-0675">Receptor</keyword>
<evidence type="ECO:0000313" key="2">
    <source>
        <dbReference type="Proteomes" id="UP000829398"/>
    </source>
</evidence>
<comment type="caution">
    <text evidence="1">The sequence shown here is derived from an EMBL/GenBank/DDBJ whole genome shotgun (WGS) entry which is preliminary data.</text>
</comment>
<keyword evidence="1" id="KW-0808">Transferase</keyword>
<reference evidence="2" key="1">
    <citation type="journal article" date="2023" name="Hortic. Res.">
        <title>A chromosome-level phased genome enabling allele-level studies in sweet orange: a case study on citrus Huanglongbing tolerance.</title>
        <authorList>
            <person name="Wu B."/>
            <person name="Yu Q."/>
            <person name="Deng Z."/>
            <person name="Duan Y."/>
            <person name="Luo F."/>
            <person name="Gmitter F. Jr."/>
        </authorList>
    </citation>
    <scope>NUCLEOTIDE SEQUENCE [LARGE SCALE GENOMIC DNA]</scope>
    <source>
        <strain evidence="2">cv. Valencia</strain>
    </source>
</reference>
<dbReference type="Proteomes" id="UP000829398">
    <property type="component" value="Chromosome 3"/>
</dbReference>
<keyword evidence="2" id="KW-1185">Reference proteome</keyword>
<accession>A0ACB8MB46</accession>
<name>A0ACB8MB46_CITSI</name>
<dbReference type="EMBL" id="CM039172">
    <property type="protein sequence ID" value="KAH9782801.1"/>
    <property type="molecule type" value="Genomic_DNA"/>
</dbReference>